<evidence type="ECO:0000313" key="1">
    <source>
        <dbReference type="EMBL" id="PVV03161.1"/>
    </source>
</evidence>
<comment type="caution">
    <text evidence="1">The sequence shown here is derived from an EMBL/GenBank/DDBJ whole genome shotgun (WGS) entry which is preliminary data.</text>
</comment>
<accession>A0A2T9ZF15</accession>
<dbReference type="AlphaFoldDB" id="A0A2T9ZF15"/>
<gene>
    <name evidence="1" type="ORF">BB560_002374</name>
</gene>
<name>A0A2T9ZF15_9FUNG</name>
<protein>
    <submittedName>
        <fullName evidence="1">Uncharacterized protein</fullName>
    </submittedName>
</protein>
<proteinExistence type="predicted"/>
<organism evidence="1 2">
    <name type="scientific">Smittium megazygosporum</name>
    <dbReference type="NCBI Taxonomy" id="133381"/>
    <lineage>
        <taxon>Eukaryota</taxon>
        <taxon>Fungi</taxon>
        <taxon>Fungi incertae sedis</taxon>
        <taxon>Zoopagomycota</taxon>
        <taxon>Kickxellomycotina</taxon>
        <taxon>Harpellomycetes</taxon>
        <taxon>Harpellales</taxon>
        <taxon>Legeriomycetaceae</taxon>
        <taxon>Smittium</taxon>
    </lineage>
</organism>
<sequence length="146" mass="16579">MKDQFNFDHLHFFQKNELKKNGVQVHNSSSENKIPHSLQNTLLLSNCLLESHSKPASSSKPTSSSQNLFGLLQKSQAYQLETSSAILPSLVDSNTFVQKTINLYRDLNKKKSSINSESFTFFRLSDFSDFDINNTNQVSLSLIFQI</sequence>
<dbReference type="EMBL" id="MBFS01000272">
    <property type="protein sequence ID" value="PVV03161.1"/>
    <property type="molecule type" value="Genomic_DNA"/>
</dbReference>
<dbReference type="Proteomes" id="UP000245609">
    <property type="component" value="Unassembled WGS sequence"/>
</dbReference>
<keyword evidence="2" id="KW-1185">Reference proteome</keyword>
<reference evidence="1 2" key="1">
    <citation type="journal article" date="2018" name="MBio">
        <title>Comparative Genomics Reveals the Core Gene Toolbox for the Fungus-Insect Symbiosis.</title>
        <authorList>
            <person name="Wang Y."/>
            <person name="Stata M."/>
            <person name="Wang W."/>
            <person name="Stajich J.E."/>
            <person name="White M.M."/>
            <person name="Moncalvo J.M."/>
        </authorList>
    </citation>
    <scope>NUCLEOTIDE SEQUENCE [LARGE SCALE GENOMIC DNA]</scope>
    <source>
        <strain evidence="1 2">SC-DP-2</strain>
    </source>
</reference>
<evidence type="ECO:0000313" key="2">
    <source>
        <dbReference type="Proteomes" id="UP000245609"/>
    </source>
</evidence>